<dbReference type="InterPro" id="IPR051200">
    <property type="entry name" value="Host-pathogen_enzymatic-act"/>
</dbReference>
<dbReference type="Gene3D" id="2.130.10.10">
    <property type="entry name" value="YVTN repeat-like/Quinoprotein amine dehydrogenase"/>
    <property type="match status" value="1"/>
</dbReference>
<evidence type="ECO:0000256" key="1">
    <source>
        <dbReference type="SAM" id="Phobius"/>
    </source>
</evidence>
<feature type="transmembrane region" description="Helical" evidence="1">
    <location>
        <begin position="21"/>
        <end position="39"/>
    </location>
</feature>
<dbReference type="InterPro" id="IPR011964">
    <property type="entry name" value="YVTN_b-propeller_repeat"/>
</dbReference>
<proteinExistence type="predicted"/>
<evidence type="ECO:0000313" key="3">
    <source>
        <dbReference type="Proteomes" id="UP000585579"/>
    </source>
</evidence>
<dbReference type="PANTHER" id="PTHR47197">
    <property type="entry name" value="PROTEIN NIRF"/>
    <property type="match status" value="1"/>
</dbReference>
<keyword evidence="1" id="KW-1133">Transmembrane helix</keyword>
<gene>
    <name evidence="2" type="ORF">GX302_12080</name>
</gene>
<keyword evidence="1" id="KW-0812">Transmembrane</keyword>
<sequence>MFSLLILRKEEGETLKAKTRCSIFFGLAAHFLLLVLILSTTSVASANNSSTIWQCEYQNSSIIGPDAYQNSSATGPYAYITNSDTATVHIIDTATDTVIDTVDIETSPITYERHVEEPFGVAITPDGTKVYVTHSGSMAHMNSNVSVIDTATNNLTAIVSVRGNPKGLQSVQMEQRHM</sequence>
<reference evidence="2 3" key="1">
    <citation type="journal article" date="2020" name="Biotechnol. Biofuels">
        <title>New insights from the biogas microbiome by comprehensive genome-resolved metagenomics of nearly 1600 species originating from multiple anaerobic digesters.</title>
        <authorList>
            <person name="Campanaro S."/>
            <person name="Treu L."/>
            <person name="Rodriguez-R L.M."/>
            <person name="Kovalovszki A."/>
            <person name="Ziels R.M."/>
            <person name="Maus I."/>
            <person name="Zhu X."/>
            <person name="Kougias P.G."/>
            <person name="Basile A."/>
            <person name="Luo G."/>
            <person name="Schluter A."/>
            <person name="Konstantinidis K.T."/>
            <person name="Angelidaki I."/>
        </authorList>
    </citation>
    <scope>NUCLEOTIDE SEQUENCE [LARGE SCALE GENOMIC DNA]</scope>
    <source>
        <strain evidence="2">AS22ysBPME_46</strain>
    </source>
</reference>
<dbReference type="PANTHER" id="PTHR47197:SF3">
    <property type="entry name" value="DIHYDRO-HEME D1 DEHYDROGENASE"/>
    <property type="match status" value="1"/>
</dbReference>
<protein>
    <submittedName>
        <fullName evidence="2">YncE family protein</fullName>
    </submittedName>
</protein>
<dbReference type="SUPFAM" id="SSF50974">
    <property type="entry name" value="Nitrous oxide reductase, N-terminal domain"/>
    <property type="match status" value="1"/>
</dbReference>
<dbReference type="Proteomes" id="UP000585579">
    <property type="component" value="Unassembled WGS sequence"/>
</dbReference>
<dbReference type="EMBL" id="JAAYQL010000073">
    <property type="protein sequence ID" value="NLK33523.1"/>
    <property type="molecule type" value="Genomic_DNA"/>
</dbReference>
<name>A0A7K4AY26_9EURY</name>
<dbReference type="InterPro" id="IPR015943">
    <property type="entry name" value="WD40/YVTN_repeat-like_dom_sf"/>
</dbReference>
<comment type="caution">
    <text evidence="2">The sequence shown here is derived from an EMBL/GenBank/DDBJ whole genome shotgun (WGS) entry which is preliminary data.</text>
</comment>
<keyword evidence="1" id="KW-0472">Membrane</keyword>
<evidence type="ECO:0000313" key="2">
    <source>
        <dbReference type="EMBL" id="NLK33523.1"/>
    </source>
</evidence>
<dbReference type="InterPro" id="IPR011045">
    <property type="entry name" value="N2O_reductase_N"/>
</dbReference>
<dbReference type="NCBIfam" id="TIGR02276">
    <property type="entry name" value="beta_rpt_yvtn"/>
    <property type="match status" value="1"/>
</dbReference>
<organism evidence="2 3">
    <name type="scientific">Methanosarcina flavescens</name>
    <dbReference type="NCBI Taxonomy" id="1715806"/>
    <lineage>
        <taxon>Archaea</taxon>
        <taxon>Methanobacteriati</taxon>
        <taxon>Methanobacteriota</taxon>
        <taxon>Stenosarchaea group</taxon>
        <taxon>Methanomicrobia</taxon>
        <taxon>Methanosarcinales</taxon>
        <taxon>Methanosarcinaceae</taxon>
        <taxon>Methanosarcina</taxon>
    </lineage>
</organism>
<accession>A0A7K4AY26</accession>
<dbReference type="AlphaFoldDB" id="A0A7K4AY26"/>